<dbReference type="GO" id="GO:0006633">
    <property type="term" value="P:fatty acid biosynthetic process"/>
    <property type="evidence" value="ECO:0007669"/>
    <property type="project" value="TreeGrafter"/>
</dbReference>
<proteinExistence type="inferred from homology"/>
<dbReference type="GO" id="GO:0016616">
    <property type="term" value="F:oxidoreductase activity, acting on the CH-OH group of donors, NAD or NADP as acceptor"/>
    <property type="evidence" value="ECO:0007669"/>
    <property type="project" value="TreeGrafter"/>
</dbReference>
<accession>A0A4Z0Z876</accession>
<name>A0A4Z0Z876_9PEZI</name>
<dbReference type="Proteomes" id="UP000297716">
    <property type="component" value="Unassembled WGS sequence"/>
</dbReference>
<dbReference type="GO" id="GO:0048038">
    <property type="term" value="F:quinone binding"/>
    <property type="evidence" value="ECO:0007669"/>
    <property type="project" value="TreeGrafter"/>
</dbReference>
<dbReference type="PRINTS" id="PR00081">
    <property type="entry name" value="GDHRDH"/>
</dbReference>
<dbReference type="OrthoDB" id="5840532at2759"/>
<comment type="similarity">
    <text evidence="1 2">Belongs to the short-chain dehydrogenases/reductases (SDR) family.</text>
</comment>
<comment type="caution">
    <text evidence="3">The sequence shown here is derived from an EMBL/GenBank/DDBJ whole genome shotgun (WGS) entry which is preliminary data.</text>
</comment>
<dbReference type="InterPro" id="IPR036291">
    <property type="entry name" value="NAD(P)-bd_dom_sf"/>
</dbReference>
<dbReference type="STRING" id="37992.A0A4Z0Z876"/>
<sequence>MDITGNALVVGGGGGIGRACAVLLAKEGACGVVVADLNLQAASDTLAECETITPNKTFKGKALKIDVTQEYSVCEVFSDIVQTFGRIDYCVNCVGIGAQEATDITSLSLTEFQRFLDINATGMFLVTKQASIVMRSQEAQLISPNSLSRGETRGCIVNLGSASSLVASAGVLPYTASKHAAIGLSKNSG</sequence>
<reference evidence="3 4" key="1">
    <citation type="submission" date="2019-03" db="EMBL/GenBank/DDBJ databases">
        <title>Draft genome sequence of Xylaria hypoxylon DSM 108379, a ubiquitous saprotrophic-parasitic fungi on hardwood.</title>
        <authorList>
            <person name="Buettner E."/>
            <person name="Leonhardt S."/>
            <person name="Gebauer A.M."/>
            <person name="Liers C."/>
            <person name="Hofrichter M."/>
            <person name="Kellner H."/>
        </authorList>
    </citation>
    <scope>NUCLEOTIDE SEQUENCE [LARGE SCALE GENOMIC DNA]</scope>
    <source>
        <strain evidence="3 4">DSM 108379</strain>
    </source>
</reference>
<dbReference type="InterPro" id="IPR002347">
    <property type="entry name" value="SDR_fam"/>
</dbReference>
<gene>
    <name evidence="3" type="ORF">E0Z10_g3196</name>
</gene>
<dbReference type="EMBL" id="SKBN01000043">
    <property type="protein sequence ID" value="TGJ85566.1"/>
    <property type="molecule type" value="Genomic_DNA"/>
</dbReference>
<evidence type="ECO:0000256" key="1">
    <source>
        <dbReference type="ARBA" id="ARBA00006484"/>
    </source>
</evidence>
<dbReference type="CDD" id="cd05233">
    <property type="entry name" value="SDR_c"/>
    <property type="match status" value="1"/>
</dbReference>
<protein>
    <submittedName>
        <fullName evidence="3">Uncharacterized protein</fullName>
    </submittedName>
</protein>
<evidence type="ECO:0000313" key="3">
    <source>
        <dbReference type="EMBL" id="TGJ85566.1"/>
    </source>
</evidence>
<dbReference type="AlphaFoldDB" id="A0A4Z0Z876"/>
<dbReference type="Gene3D" id="3.40.50.720">
    <property type="entry name" value="NAD(P)-binding Rossmann-like Domain"/>
    <property type="match status" value="1"/>
</dbReference>
<dbReference type="SUPFAM" id="SSF51735">
    <property type="entry name" value="NAD(P)-binding Rossmann-fold domains"/>
    <property type="match status" value="1"/>
</dbReference>
<keyword evidence="4" id="KW-1185">Reference proteome</keyword>
<evidence type="ECO:0000313" key="4">
    <source>
        <dbReference type="Proteomes" id="UP000297716"/>
    </source>
</evidence>
<evidence type="ECO:0000256" key="2">
    <source>
        <dbReference type="RuleBase" id="RU000363"/>
    </source>
</evidence>
<dbReference type="PANTHER" id="PTHR42760:SF122">
    <property type="entry name" value="NAD(P)-BINDING PROTEIN"/>
    <property type="match status" value="1"/>
</dbReference>
<dbReference type="PRINTS" id="PR00080">
    <property type="entry name" value="SDRFAMILY"/>
</dbReference>
<organism evidence="3 4">
    <name type="scientific">Xylaria hypoxylon</name>
    <dbReference type="NCBI Taxonomy" id="37992"/>
    <lineage>
        <taxon>Eukaryota</taxon>
        <taxon>Fungi</taxon>
        <taxon>Dikarya</taxon>
        <taxon>Ascomycota</taxon>
        <taxon>Pezizomycotina</taxon>
        <taxon>Sordariomycetes</taxon>
        <taxon>Xylariomycetidae</taxon>
        <taxon>Xylariales</taxon>
        <taxon>Xylariaceae</taxon>
        <taxon>Xylaria</taxon>
    </lineage>
</organism>
<dbReference type="Pfam" id="PF00106">
    <property type="entry name" value="adh_short"/>
    <property type="match status" value="1"/>
</dbReference>
<dbReference type="PANTHER" id="PTHR42760">
    <property type="entry name" value="SHORT-CHAIN DEHYDROGENASES/REDUCTASES FAMILY MEMBER"/>
    <property type="match status" value="1"/>
</dbReference>